<name>A0A314ZL37_PRUYE</name>
<dbReference type="GO" id="GO:0008233">
    <property type="term" value="F:peptidase activity"/>
    <property type="evidence" value="ECO:0007669"/>
    <property type="project" value="UniProtKB-KW"/>
</dbReference>
<sequence length="159" mass="17934">MLVMTLNKEWFHLLQLAVLPSDHDLARGCSRLEPAAPVLNFSTRHKKVLILHGAPEQRGIGKQDLFWIRGSDLWWANSISGGEDRYYYVTLIGIHIGDQNVPLPDGIFNMTSDGEGGFMIDSGTTYTFLRSEAYDALIRALSEAIDLPQRRGPSEWFEL</sequence>
<comment type="caution">
    <text evidence="4">The sequence shown here is derived from an EMBL/GenBank/DDBJ whole genome shotgun (WGS) entry which is preliminary data.</text>
</comment>
<keyword evidence="1" id="KW-0645">Protease</keyword>
<dbReference type="PANTHER" id="PTHR47967:SF91">
    <property type="entry name" value="PEPTIDASE A1 DOMAIN-CONTAINING PROTEIN"/>
    <property type="match status" value="1"/>
</dbReference>
<dbReference type="OrthoDB" id="660550at2759"/>
<dbReference type="SUPFAM" id="SSF50630">
    <property type="entry name" value="Acid proteases"/>
    <property type="match status" value="1"/>
</dbReference>
<dbReference type="Gene3D" id="2.40.70.10">
    <property type="entry name" value="Acid Proteases"/>
    <property type="match status" value="1"/>
</dbReference>
<dbReference type="InterPro" id="IPR032799">
    <property type="entry name" value="TAXi_C"/>
</dbReference>
<evidence type="ECO:0000259" key="3">
    <source>
        <dbReference type="Pfam" id="PF14541"/>
    </source>
</evidence>
<gene>
    <name evidence="4" type="ORF">Pyn_07815</name>
</gene>
<dbReference type="STRING" id="2094558.A0A314ZL37"/>
<reference evidence="4 5" key="1">
    <citation type="submission" date="2018-02" db="EMBL/GenBank/DDBJ databases">
        <title>Draft genome of wild Prunus yedoensis var. nudiflora.</title>
        <authorList>
            <person name="Baek S."/>
            <person name="Kim J.-H."/>
            <person name="Choi K."/>
            <person name="Kim G.-B."/>
            <person name="Cho A."/>
            <person name="Jang H."/>
            <person name="Shin C.-H."/>
            <person name="Yu H.-J."/>
            <person name="Mun J.-H."/>
        </authorList>
    </citation>
    <scope>NUCLEOTIDE SEQUENCE [LARGE SCALE GENOMIC DNA]</scope>
    <source>
        <strain evidence="5">cv. Jeju island</strain>
        <tissue evidence="4">Leaf</tissue>
    </source>
</reference>
<evidence type="ECO:0000313" key="5">
    <source>
        <dbReference type="Proteomes" id="UP000250321"/>
    </source>
</evidence>
<dbReference type="EMBL" id="PJQY01000066">
    <property type="protein sequence ID" value="PQQ19430.1"/>
    <property type="molecule type" value="Genomic_DNA"/>
</dbReference>
<dbReference type="InterPro" id="IPR021109">
    <property type="entry name" value="Peptidase_aspartic_dom_sf"/>
</dbReference>
<dbReference type="AlphaFoldDB" id="A0A314ZL37"/>
<dbReference type="PANTHER" id="PTHR47967">
    <property type="entry name" value="OS07G0603500 PROTEIN-RELATED"/>
    <property type="match status" value="1"/>
</dbReference>
<evidence type="ECO:0000256" key="1">
    <source>
        <dbReference type="ARBA" id="ARBA00022670"/>
    </source>
</evidence>
<dbReference type="Pfam" id="PF14541">
    <property type="entry name" value="TAXi_C"/>
    <property type="match status" value="1"/>
</dbReference>
<feature type="domain" description="Xylanase inhibitor C-terminal" evidence="3">
    <location>
        <begin position="87"/>
        <end position="148"/>
    </location>
</feature>
<evidence type="ECO:0000313" key="4">
    <source>
        <dbReference type="EMBL" id="PQQ19430.1"/>
    </source>
</evidence>
<dbReference type="GO" id="GO:0005576">
    <property type="term" value="C:extracellular region"/>
    <property type="evidence" value="ECO:0007669"/>
    <property type="project" value="TreeGrafter"/>
</dbReference>
<dbReference type="Proteomes" id="UP000250321">
    <property type="component" value="Unassembled WGS sequence"/>
</dbReference>
<accession>A0A314ZL37</accession>
<dbReference type="InterPro" id="IPR051708">
    <property type="entry name" value="Plant_Aspart_Prot_A1"/>
</dbReference>
<organism evidence="4 5">
    <name type="scientific">Prunus yedoensis var. nudiflora</name>
    <dbReference type="NCBI Taxonomy" id="2094558"/>
    <lineage>
        <taxon>Eukaryota</taxon>
        <taxon>Viridiplantae</taxon>
        <taxon>Streptophyta</taxon>
        <taxon>Embryophyta</taxon>
        <taxon>Tracheophyta</taxon>
        <taxon>Spermatophyta</taxon>
        <taxon>Magnoliopsida</taxon>
        <taxon>eudicotyledons</taxon>
        <taxon>Gunneridae</taxon>
        <taxon>Pentapetalae</taxon>
        <taxon>rosids</taxon>
        <taxon>fabids</taxon>
        <taxon>Rosales</taxon>
        <taxon>Rosaceae</taxon>
        <taxon>Amygdaloideae</taxon>
        <taxon>Amygdaleae</taxon>
        <taxon>Prunus</taxon>
    </lineage>
</organism>
<keyword evidence="2" id="KW-0378">Hydrolase</keyword>
<keyword evidence="5" id="KW-1185">Reference proteome</keyword>
<proteinExistence type="predicted"/>
<dbReference type="GO" id="GO:0006508">
    <property type="term" value="P:proteolysis"/>
    <property type="evidence" value="ECO:0007669"/>
    <property type="project" value="UniProtKB-KW"/>
</dbReference>
<evidence type="ECO:0000256" key="2">
    <source>
        <dbReference type="ARBA" id="ARBA00022801"/>
    </source>
</evidence>
<protein>
    <submittedName>
        <fullName evidence="4">Aspartic proteinase nepenthesin-1-like</fullName>
    </submittedName>
</protein>